<evidence type="ECO:0000256" key="1">
    <source>
        <dbReference type="ARBA" id="ARBA00004926"/>
    </source>
</evidence>
<accession>A0A0S1SVK6</accession>
<keyword evidence="4 7" id="KW-0324">Glycolysis</keyword>
<dbReference type="CDD" id="cd05015">
    <property type="entry name" value="SIS_PGI_1"/>
    <property type="match status" value="1"/>
</dbReference>
<reference evidence="10" key="1">
    <citation type="submission" date="2015-10" db="EMBL/GenBank/DDBJ databases">
        <title>Analysis of five complete genome sequences for members of the class Peribacteria in the recently recognized Peregrinibacteria bacterial phylum.</title>
        <authorList>
            <person name="Anantharaman K."/>
            <person name="Brown C.T."/>
            <person name="Burstein D."/>
            <person name="Castelle C.J."/>
            <person name="Probst A.J."/>
            <person name="Thomas B.C."/>
            <person name="Williams K.H."/>
            <person name="Banfield J.F."/>
        </authorList>
    </citation>
    <scope>NUCLEOTIDE SEQUENCE [LARGE SCALE GENOMIC DNA]</scope>
</reference>
<dbReference type="HAMAP" id="MF_00473">
    <property type="entry name" value="G6P_isomerase"/>
    <property type="match status" value="1"/>
</dbReference>
<comment type="pathway">
    <text evidence="1 7 8">Carbohydrate degradation; glycolysis; D-glyceraldehyde 3-phosphate and glycerone phosphate from D-glucose: step 2/4.</text>
</comment>
<keyword evidence="3 7" id="KW-0312">Gluconeogenesis</keyword>
<sequence>MLDLSVSQALAKAITPSFGVPDQELSALRTGLRRYVQEWLKEREKGQHTWSMSPYDKDAVEAVKEVAIRTKAERIRTVVWIGIGGSGLGPKVIQEAFETPETVEFILLDSIDPSFVETVLKIVDWRYTLLVVASKSGGTLEPMSLFFTCYEKMKAARGAQAAHYTIALTDPFGGPLRSFCLEEDIRMLTIPSEIGGRFSIFTPVGLLPLALLDGNIDSFVRGAKEMDTLCQNTALDENPATLLAAVQYLLDFKRGYSVRVIMPYSARLTSIARWDQQLIAESLGKTETKNPIPLAAIGTQDQHSLLQQWMAGPRLPWHLFIREEEKPRVHLPEHLPEPFAHLQGKTFGQLLDACYTGTAAALTSVKRPSVTITLPRLDERHLGQLFFLLLAEVIFLGKLYRIDPYGQPAVEIGKKITKDILSKGRTEE</sequence>
<feature type="active site" evidence="7">
    <location>
        <position position="414"/>
    </location>
</feature>
<evidence type="ECO:0000256" key="4">
    <source>
        <dbReference type="ARBA" id="ARBA00023152"/>
    </source>
</evidence>
<accession>A0A0S1SHY7</accession>
<evidence type="ECO:0000256" key="3">
    <source>
        <dbReference type="ARBA" id="ARBA00022432"/>
    </source>
</evidence>
<evidence type="ECO:0000256" key="7">
    <source>
        <dbReference type="HAMAP-Rule" id="MF_00473"/>
    </source>
</evidence>
<dbReference type="PATRIC" id="fig|1735161.3.peg.703"/>
<dbReference type="InterPro" id="IPR035482">
    <property type="entry name" value="SIS_PGI_2"/>
</dbReference>
<dbReference type="GO" id="GO:0005829">
    <property type="term" value="C:cytosol"/>
    <property type="evidence" value="ECO:0007669"/>
    <property type="project" value="TreeGrafter"/>
</dbReference>
<dbReference type="PANTHER" id="PTHR11469">
    <property type="entry name" value="GLUCOSE-6-PHOSPHATE ISOMERASE"/>
    <property type="match status" value="1"/>
</dbReference>
<accession>A0A0S1SL50</accession>
<feature type="active site" description="Proton donor" evidence="7">
    <location>
        <position position="281"/>
    </location>
</feature>
<dbReference type="GO" id="GO:0006094">
    <property type="term" value="P:gluconeogenesis"/>
    <property type="evidence" value="ECO:0007669"/>
    <property type="project" value="UniProtKB-UniRule"/>
</dbReference>
<evidence type="ECO:0000256" key="2">
    <source>
        <dbReference type="ARBA" id="ARBA00006604"/>
    </source>
</evidence>
<dbReference type="InterPro" id="IPR046348">
    <property type="entry name" value="SIS_dom_sf"/>
</dbReference>
<dbReference type="STRING" id="1735162.PeribacterB2_0722"/>
<gene>
    <name evidence="7" type="primary">pgi</name>
    <name evidence="9" type="ORF">PeribacterD1_0722</name>
</gene>
<evidence type="ECO:0000313" key="10">
    <source>
        <dbReference type="Proteomes" id="UP000069135"/>
    </source>
</evidence>
<dbReference type="GO" id="GO:0004347">
    <property type="term" value="F:glucose-6-phosphate isomerase activity"/>
    <property type="evidence" value="ECO:0007669"/>
    <property type="project" value="UniProtKB-UniRule"/>
</dbReference>
<name>A0A0S1SL50_9BACT</name>
<dbReference type="EMBL" id="CP013065">
    <property type="protein sequence ID" value="ALM13395.1"/>
    <property type="molecule type" value="Genomic_DNA"/>
</dbReference>
<comment type="function">
    <text evidence="7">Catalyzes the reversible isomerization of glucose-6-phosphate to fructose-6-phosphate.</text>
</comment>
<dbReference type="Gene3D" id="3.40.50.10490">
    <property type="entry name" value="Glucose-6-phosphate isomerase like protein, domain 1"/>
    <property type="match status" value="2"/>
</dbReference>
<accession>A0A0S1SQ38</accession>
<dbReference type="InterPro" id="IPR018189">
    <property type="entry name" value="Phosphoglucose_isomerase_CS"/>
</dbReference>
<dbReference type="PROSITE" id="PS51463">
    <property type="entry name" value="P_GLUCOSE_ISOMERASE_3"/>
    <property type="match status" value="1"/>
</dbReference>
<dbReference type="KEGG" id="prf:PeribacterA2_0721"/>
<dbReference type="UniPathway" id="UPA00109">
    <property type="reaction ID" value="UER00181"/>
</dbReference>
<dbReference type="GO" id="GO:0006096">
    <property type="term" value="P:glycolytic process"/>
    <property type="evidence" value="ECO:0007669"/>
    <property type="project" value="UniProtKB-UniRule"/>
</dbReference>
<accession>A0A0S1SU08</accession>
<dbReference type="PROSITE" id="PS00765">
    <property type="entry name" value="P_GLUCOSE_ISOMERASE_1"/>
    <property type="match status" value="1"/>
</dbReference>
<dbReference type="InterPro" id="IPR001672">
    <property type="entry name" value="G6P_Isomerase"/>
</dbReference>
<dbReference type="EC" id="5.3.1.9" evidence="7"/>
<dbReference type="PANTHER" id="PTHR11469:SF1">
    <property type="entry name" value="GLUCOSE-6-PHOSPHATE ISOMERASE"/>
    <property type="match status" value="1"/>
</dbReference>
<evidence type="ECO:0000256" key="6">
    <source>
        <dbReference type="ARBA" id="ARBA00029321"/>
    </source>
</evidence>
<dbReference type="CDD" id="cd05016">
    <property type="entry name" value="SIS_PGI_2"/>
    <property type="match status" value="1"/>
</dbReference>
<dbReference type="Proteomes" id="UP000069135">
    <property type="component" value="Chromosome"/>
</dbReference>
<comment type="subcellular location">
    <subcellularLocation>
        <location evidence="7">Cytoplasm</location>
    </subcellularLocation>
</comment>
<evidence type="ECO:0000313" key="9">
    <source>
        <dbReference type="EMBL" id="ALM13395.1"/>
    </source>
</evidence>
<evidence type="ECO:0000256" key="8">
    <source>
        <dbReference type="RuleBase" id="RU000612"/>
    </source>
</evidence>
<comment type="pathway">
    <text evidence="7">Carbohydrate biosynthesis; gluconeogenesis.</text>
</comment>
<dbReference type="PRINTS" id="PR00662">
    <property type="entry name" value="G6PISOMERASE"/>
</dbReference>
<dbReference type="GO" id="GO:0051156">
    <property type="term" value="P:glucose 6-phosphate metabolic process"/>
    <property type="evidence" value="ECO:0007669"/>
    <property type="project" value="TreeGrafter"/>
</dbReference>
<protein>
    <recommendedName>
        <fullName evidence="7">Glucose-6-phosphate isomerase</fullName>
        <shortName evidence="7">GPI</shortName>
        <ecNumber evidence="7">5.3.1.9</ecNumber>
    </recommendedName>
    <alternativeName>
        <fullName evidence="7">Phosphoglucose isomerase</fullName>
        <shortName evidence="7">PGI</shortName>
    </alternativeName>
    <alternativeName>
        <fullName evidence="7">Phosphohexose isomerase</fullName>
        <shortName evidence="7">PHI</shortName>
    </alternativeName>
</protein>
<reference evidence="9 10" key="2">
    <citation type="journal article" date="2016" name="PeerJ">
        <title>Analysis of five complete genome sequences for members of the class Peribacteria in the recently recognized Peregrinibacteria bacterial phylum.</title>
        <authorList>
            <person name="Anantharaman K."/>
            <person name="Brown C.T."/>
            <person name="Burstein D."/>
            <person name="Castelle C.J."/>
            <person name="Probst A.J."/>
            <person name="Thomas B.C."/>
            <person name="Williams K.H."/>
            <person name="Banfield J.F."/>
        </authorList>
    </citation>
    <scope>NUCLEOTIDE SEQUENCE [LARGE SCALE GENOMIC DNA]</scope>
    <source>
        <strain evidence="9">RIFOXYD1_FULL_PER-ii_59_16</strain>
    </source>
</reference>
<proteinExistence type="inferred from homology"/>
<dbReference type="GO" id="GO:0048029">
    <property type="term" value="F:monosaccharide binding"/>
    <property type="evidence" value="ECO:0007669"/>
    <property type="project" value="TreeGrafter"/>
</dbReference>
<dbReference type="SUPFAM" id="SSF53697">
    <property type="entry name" value="SIS domain"/>
    <property type="match status" value="1"/>
</dbReference>
<dbReference type="AlphaFoldDB" id="A0A0S1SL50"/>
<keyword evidence="7" id="KW-0963">Cytoplasm</keyword>
<keyword evidence="5 7" id="KW-0413">Isomerase</keyword>
<organism evidence="9 10">
    <name type="scientific">Candidatus Peribacter riflensis</name>
    <dbReference type="NCBI Taxonomy" id="1735162"/>
    <lineage>
        <taxon>Bacteria</taxon>
        <taxon>Candidatus Peregrinibacteriota</taxon>
        <taxon>Candidatus Peribacteria</taxon>
        <taxon>Candidatus Peribacterales</taxon>
        <taxon>Candidatus Peribacteraceae</taxon>
        <taxon>Candidatus Peribacter</taxon>
    </lineage>
</organism>
<dbReference type="GO" id="GO:0097367">
    <property type="term" value="F:carbohydrate derivative binding"/>
    <property type="evidence" value="ECO:0007669"/>
    <property type="project" value="InterPro"/>
</dbReference>
<comment type="similarity">
    <text evidence="2 7 8">Belongs to the GPI family.</text>
</comment>
<dbReference type="Pfam" id="PF00342">
    <property type="entry name" value="PGI"/>
    <property type="match status" value="1"/>
</dbReference>
<dbReference type="InterPro" id="IPR035476">
    <property type="entry name" value="SIS_PGI_1"/>
</dbReference>
<dbReference type="UniPathway" id="UPA00138"/>
<feature type="active site" evidence="7">
    <location>
        <position position="303"/>
    </location>
</feature>
<comment type="catalytic activity">
    <reaction evidence="6 7 8">
        <text>alpha-D-glucose 6-phosphate = beta-D-fructose 6-phosphate</text>
        <dbReference type="Rhea" id="RHEA:11816"/>
        <dbReference type="ChEBI" id="CHEBI:57634"/>
        <dbReference type="ChEBI" id="CHEBI:58225"/>
        <dbReference type="EC" id="5.3.1.9"/>
    </reaction>
</comment>
<evidence type="ECO:0000256" key="5">
    <source>
        <dbReference type="ARBA" id="ARBA00023235"/>
    </source>
</evidence>